<dbReference type="EMBL" id="JAUSRA010000001">
    <property type="protein sequence ID" value="MDP9798596.1"/>
    <property type="molecule type" value="Genomic_DNA"/>
</dbReference>
<evidence type="ECO:0000313" key="6">
    <source>
        <dbReference type="EMBL" id="MDP9798596.1"/>
    </source>
</evidence>
<dbReference type="Proteomes" id="UP001240984">
    <property type="component" value="Unassembled WGS sequence"/>
</dbReference>
<keyword evidence="3" id="KW-0233">DNA recombination</keyword>
<comment type="similarity">
    <text evidence="1">Belongs to the 'phage' integrase family.</text>
</comment>
<comment type="caution">
    <text evidence="6">The sequence shown here is derived from an EMBL/GenBank/DDBJ whole genome shotgun (WGS) entry which is preliminary data.</text>
</comment>
<dbReference type="RefSeq" id="WP_306836604.1">
    <property type="nucleotide sequence ID" value="NZ_JAUSRA010000001.1"/>
</dbReference>
<accession>A0ABT9N4L6</accession>
<name>A0ABT9N4L6_9ACTN</name>
<dbReference type="InterPro" id="IPR050090">
    <property type="entry name" value="Tyrosine_recombinase_XerCD"/>
</dbReference>
<gene>
    <name evidence="6" type="ORF">J2S43_007108</name>
</gene>
<feature type="domain" description="Tyr recombinase" evidence="5">
    <location>
        <begin position="232"/>
        <end position="447"/>
    </location>
</feature>
<evidence type="ECO:0000313" key="7">
    <source>
        <dbReference type="Proteomes" id="UP001240984"/>
    </source>
</evidence>
<dbReference type="PROSITE" id="PS51898">
    <property type="entry name" value="TYR_RECOMBINASE"/>
    <property type="match status" value="1"/>
</dbReference>
<feature type="compositionally biased region" description="Polar residues" evidence="4">
    <location>
        <begin position="462"/>
        <end position="474"/>
    </location>
</feature>
<dbReference type="InterPro" id="IPR002104">
    <property type="entry name" value="Integrase_catalytic"/>
</dbReference>
<dbReference type="SUPFAM" id="SSF56349">
    <property type="entry name" value="DNA breaking-rejoining enzymes"/>
    <property type="match status" value="1"/>
</dbReference>
<proteinExistence type="inferred from homology"/>
<dbReference type="Gene3D" id="1.10.443.10">
    <property type="entry name" value="Intergrase catalytic core"/>
    <property type="match status" value="1"/>
</dbReference>
<dbReference type="InterPro" id="IPR011010">
    <property type="entry name" value="DNA_brk_join_enz"/>
</dbReference>
<evidence type="ECO:0000259" key="5">
    <source>
        <dbReference type="PROSITE" id="PS51898"/>
    </source>
</evidence>
<evidence type="ECO:0000256" key="4">
    <source>
        <dbReference type="SAM" id="MobiDB-lite"/>
    </source>
</evidence>
<feature type="region of interest" description="Disordered" evidence="4">
    <location>
        <begin position="454"/>
        <end position="491"/>
    </location>
</feature>
<dbReference type="PANTHER" id="PTHR30349:SF64">
    <property type="entry name" value="PROPHAGE INTEGRASE INTD-RELATED"/>
    <property type="match status" value="1"/>
</dbReference>
<keyword evidence="7" id="KW-1185">Reference proteome</keyword>
<dbReference type="PANTHER" id="PTHR30349">
    <property type="entry name" value="PHAGE INTEGRASE-RELATED"/>
    <property type="match status" value="1"/>
</dbReference>
<dbReference type="InterPro" id="IPR010998">
    <property type="entry name" value="Integrase_recombinase_N"/>
</dbReference>
<protein>
    <submittedName>
        <fullName evidence="6">Integrase</fullName>
    </submittedName>
</protein>
<evidence type="ECO:0000256" key="1">
    <source>
        <dbReference type="ARBA" id="ARBA00008857"/>
    </source>
</evidence>
<reference evidence="6 7" key="1">
    <citation type="submission" date="2023-07" db="EMBL/GenBank/DDBJ databases">
        <title>Sequencing the genomes of 1000 actinobacteria strains.</title>
        <authorList>
            <person name="Klenk H.-P."/>
        </authorList>
    </citation>
    <scope>NUCLEOTIDE SEQUENCE [LARGE SCALE GENOMIC DNA]</scope>
    <source>
        <strain evidence="6 7">DSM 44710</strain>
    </source>
</reference>
<dbReference type="Gene3D" id="1.10.150.130">
    <property type="match status" value="1"/>
</dbReference>
<sequence length="491" mass="54349">MSSYDVKIHDMGKRDDRGKGKSHRVRWVVAGKRFERSFTTKALADRFRSDLVKAAAAGEPFDEITGLPESRLREQDRTTWYDHARAYIEMKWPHAAAKSRKSMVDALLTVTPVLIVADRGAPDAETLRLALYRWAFNPNTRSESVPAAEEAALAWLTRQSLPVSRLRDTDHIRTALNACSRRLDGKPAAATTVQRKRAVFYNALGYAVERNLLDFNPIDRTQWKAPAVAEAVDRRVVANTAQVESLLDAVPAVHPQGAHLVAFFACLYFAGFRPSEAASLRRADCHLPESGWGRIDLAETAPPTGADWTDDGEVRQVRGLKHRAETEMRSVPIPPDLVRILRAHLAKFGTADDGRLFRAARGGYLVESTYGEIWRDARKAALTPEQAVSPLAGRPYDLRHAAVTLWLNGGVPATEVASRAGHGVAVLLKVYAGCIDGDEEHINQQIERAIKASRGRGRIRGNRTQNSARSTLKQQVKAGRGSPKRSSLENH</sequence>
<evidence type="ECO:0000256" key="3">
    <source>
        <dbReference type="ARBA" id="ARBA00023172"/>
    </source>
</evidence>
<keyword evidence="2" id="KW-0238">DNA-binding</keyword>
<organism evidence="6 7">
    <name type="scientific">Catenuloplanes nepalensis</name>
    <dbReference type="NCBI Taxonomy" id="587533"/>
    <lineage>
        <taxon>Bacteria</taxon>
        <taxon>Bacillati</taxon>
        <taxon>Actinomycetota</taxon>
        <taxon>Actinomycetes</taxon>
        <taxon>Micromonosporales</taxon>
        <taxon>Micromonosporaceae</taxon>
        <taxon>Catenuloplanes</taxon>
    </lineage>
</organism>
<evidence type="ECO:0000256" key="2">
    <source>
        <dbReference type="ARBA" id="ARBA00023125"/>
    </source>
</evidence>
<dbReference type="InterPro" id="IPR013762">
    <property type="entry name" value="Integrase-like_cat_sf"/>
</dbReference>
<dbReference type="Pfam" id="PF00589">
    <property type="entry name" value="Phage_integrase"/>
    <property type="match status" value="1"/>
</dbReference>